<organism evidence="1 2">
    <name type="scientific">Pedobacter flavus</name>
    <dbReference type="NCBI Taxonomy" id="3113906"/>
    <lineage>
        <taxon>Bacteria</taxon>
        <taxon>Pseudomonadati</taxon>
        <taxon>Bacteroidota</taxon>
        <taxon>Sphingobacteriia</taxon>
        <taxon>Sphingobacteriales</taxon>
        <taxon>Sphingobacteriaceae</taxon>
        <taxon>Pedobacter</taxon>
    </lineage>
</organism>
<comment type="caution">
    <text evidence="1">The sequence shown here is derived from an EMBL/GenBank/DDBJ whole genome shotgun (WGS) entry which is preliminary data.</text>
</comment>
<name>A0ABU7GYG9_9SPHI</name>
<dbReference type="Pfam" id="PF14114">
    <property type="entry name" value="DUF4286"/>
    <property type="match status" value="1"/>
</dbReference>
<protein>
    <submittedName>
        <fullName evidence="1">DUF4286 family protein</fullName>
    </submittedName>
</protein>
<keyword evidence="2" id="KW-1185">Reference proteome</keyword>
<evidence type="ECO:0000313" key="2">
    <source>
        <dbReference type="Proteomes" id="UP001337681"/>
    </source>
</evidence>
<sequence>MLLYNVTTIVDESIAQEWQEWMLSKHIPDVMNTGLFVKNHFLKVLDSPNEGVTYSAQFIAKSKDDYELYLEKHATELREEVKALFKEQLVSFRTLMEYVTDDF</sequence>
<dbReference type="EMBL" id="JAZDQU010000001">
    <property type="protein sequence ID" value="MEE1884107.1"/>
    <property type="molecule type" value="Genomic_DNA"/>
</dbReference>
<accession>A0ABU7GYG9</accession>
<reference evidence="1 2" key="1">
    <citation type="submission" date="2024-01" db="EMBL/GenBank/DDBJ databases">
        <title>Pedobacter sp. nov., isolated from oil-contaminated soil.</title>
        <authorList>
            <person name="Le N.T.T."/>
        </authorList>
    </citation>
    <scope>NUCLEOTIDE SEQUENCE [LARGE SCALE GENOMIC DNA]</scope>
    <source>
        <strain evidence="1 2">VNH31</strain>
    </source>
</reference>
<dbReference type="InterPro" id="IPR025563">
    <property type="entry name" value="DUF4286"/>
</dbReference>
<dbReference type="Proteomes" id="UP001337681">
    <property type="component" value="Unassembled WGS sequence"/>
</dbReference>
<proteinExistence type="predicted"/>
<evidence type="ECO:0000313" key="1">
    <source>
        <dbReference type="EMBL" id="MEE1884107.1"/>
    </source>
</evidence>
<gene>
    <name evidence="1" type="ORF">VRU49_01625</name>
</gene>
<dbReference type="RefSeq" id="WP_330145025.1">
    <property type="nucleotide sequence ID" value="NZ_JAZDQU010000001.1"/>
</dbReference>